<dbReference type="SUPFAM" id="SSF52402">
    <property type="entry name" value="Adenine nucleotide alpha hydrolases-like"/>
    <property type="match status" value="1"/>
</dbReference>
<evidence type="ECO:0008006" key="2">
    <source>
        <dbReference type="Google" id="ProtNLM"/>
    </source>
</evidence>
<dbReference type="EMBL" id="UINC01071577">
    <property type="protein sequence ID" value="SVC06582.1"/>
    <property type="molecule type" value="Genomic_DNA"/>
</dbReference>
<dbReference type="InterPro" id="IPR014729">
    <property type="entry name" value="Rossmann-like_a/b/a_fold"/>
</dbReference>
<evidence type="ECO:0000313" key="1">
    <source>
        <dbReference type="EMBL" id="SVC06582.1"/>
    </source>
</evidence>
<organism evidence="1">
    <name type="scientific">marine metagenome</name>
    <dbReference type="NCBI Taxonomy" id="408172"/>
    <lineage>
        <taxon>unclassified sequences</taxon>
        <taxon>metagenomes</taxon>
        <taxon>ecological metagenomes</taxon>
    </lineage>
</organism>
<sequence>MLIELGSTPFNYKLDFTIPEVDNIGLFLSGGIDSSVLLCLIIEELQRTNRQIPIHIWTCNKPPDPMPAARMVDIISKEYNRELIYHNNYEVSDEAKNYQRLDFESTRHAYKQFDSIVLYLGANNSWEKTQWLDQIPLSYDIESTNTGITLSWSYPEEPHVTYPFLRMLKSQIIDIFYKLGKEHLIQYAYSCSKKDPPACNVCYSCEEAAMAFKLLGKTRPKYKDVEKVL</sequence>
<reference evidence="1" key="1">
    <citation type="submission" date="2018-05" db="EMBL/GenBank/DDBJ databases">
        <authorList>
            <person name="Lanie J.A."/>
            <person name="Ng W.-L."/>
            <person name="Kazmierczak K.M."/>
            <person name="Andrzejewski T.M."/>
            <person name="Davidsen T.M."/>
            <person name="Wayne K.J."/>
            <person name="Tettelin H."/>
            <person name="Glass J.I."/>
            <person name="Rusch D."/>
            <person name="Podicherti R."/>
            <person name="Tsui H.-C.T."/>
            <person name="Winkler M.E."/>
        </authorList>
    </citation>
    <scope>NUCLEOTIDE SEQUENCE</scope>
</reference>
<dbReference type="Gene3D" id="3.40.50.620">
    <property type="entry name" value="HUPs"/>
    <property type="match status" value="2"/>
</dbReference>
<protein>
    <recommendedName>
        <fullName evidence="2">Phosphoadenosine phosphosulphate reductase domain-containing protein</fullName>
    </recommendedName>
</protein>
<gene>
    <name evidence="1" type="ORF">METZ01_LOCUS259436</name>
</gene>
<name>A0A382J593_9ZZZZ</name>
<dbReference type="AlphaFoldDB" id="A0A382J593"/>
<proteinExistence type="predicted"/>
<accession>A0A382J593</accession>